<dbReference type="SMART" id="SM00256">
    <property type="entry name" value="FBOX"/>
    <property type="match status" value="1"/>
</dbReference>
<accession>A0AAW0G9X2</accession>
<dbReference type="SUPFAM" id="SSF81383">
    <property type="entry name" value="F-box domain"/>
    <property type="match status" value="1"/>
</dbReference>
<feature type="domain" description="F-box" evidence="2">
    <location>
        <begin position="47"/>
        <end position="95"/>
    </location>
</feature>
<name>A0AAW0G9X2_9APHY</name>
<proteinExistence type="predicted"/>
<organism evidence="3 4">
    <name type="scientific">Cerrena zonata</name>
    <dbReference type="NCBI Taxonomy" id="2478898"/>
    <lineage>
        <taxon>Eukaryota</taxon>
        <taxon>Fungi</taxon>
        <taxon>Dikarya</taxon>
        <taxon>Basidiomycota</taxon>
        <taxon>Agaricomycotina</taxon>
        <taxon>Agaricomycetes</taxon>
        <taxon>Polyporales</taxon>
        <taxon>Cerrenaceae</taxon>
        <taxon>Cerrena</taxon>
    </lineage>
</organism>
<feature type="compositionally biased region" description="Basic residues" evidence="1">
    <location>
        <begin position="1"/>
        <end position="10"/>
    </location>
</feature>
<keyword evidence="4" id="KW-1185">Reference proteome</keyword>
<dbReference type="AlphaFoldDB" id="A0AAW0G9X2"/>
<dbReference type="InterPro" id="IPR036047">
    <property type="entry name" value="F-box-like_dom_sf"/>
</dbReference>
<dbReference type="Proteomes" id="UP001385951">
    <property type="component" value="Unassembled WGS sequence"/>
</dbReference>
<protein>
    <recommendedName>
        <fullName evidence="2">F-box domain-containing protein</fullName>
    </recommendedName>
</protein>
<evidence type="ECO:0000259" key="2">
    <source>
        <dbReference type="PROSITE" id="PS50181"/>
    </source>
</evidence>
<feature type="region of interest" description="Disordered" evidence="1">
    <location>
        <begin position="1"/>
        <end position="43"/>
    </location>
</feature>
<evidence type="ECO:0000256" key="1">
    <source>
        <dbReference type="SAM" id="MobiDB-lite"/>
    </source>
</evidence>
<evidence type="ECO:0000313" key="3">
    <source>
        <dbReference type="EMBL" id="KAK7687009.1"/>
    </source>
</evidence>
<dbReference type="PROSITE" id="PS50181">
    <property type="entry name" value="FBOX"/>
    <property type="match status" value="1"/>
</dbReference>
<dbReference type="EMBL" id="JASBNA010000014">
    <property type="protein sequence ID" value="KAK7687009.1"/>
    <property type="molecule type" value="Genomic_DNA"/>
</dbReference>
<comment type="caution">
    <text evidence="3">The sequence shown here is derived from an EMBL/GenBank/DDBJ whole genome shotgun (WGS) entry which is preliminary data.</text>
</comment>
<evidence type="ECO:0000313" key="4">
    <source>
        <dbReference type="Proteomes" id="UP001385951"/>
    </source>
</evidence>
<dbReference type="InterPro" id="IPR001810">
    <property type="entry name" value="F-box_dom"/>
</dbReference>
<dbReference type="Pfam" id="PF00646">
    <property type="entry name" value="F-box"/>
    <property type="match status" value="1"/>
</dbReference>
<sequence length="677" mass="77993">MSHNPRKRKNPNAAESTGPLAKRVKHDTPIDKSSSKASRLRGRKGALQNFSNMPLDIIEEVLRYLLPIDLLNLARTTRPFRDLLMSKNSRLFWTLALRKIDGLPKCPSFLSEPAYTNLCFQPVCSHCQKRNIHHVHWAFKARYCKPCATIMILNNRHGKKRFLREYPFLGIGCWRIVPEYDARGSRYQLYHAPELETAKVILNTLKGKQRESWLSKQAQMCQEVYFWTKACADWYFGNKRNRRVEIGNIKTARLSAVVAKLRELGWDEELNRMASEDPHPLLTLKLVNQRTPLTEKAWLRMKDDVVSLMHREKVEFWKELFEERLVYLRDADALSVEEYGTQRPHLRDLASLPEVRAVIEAREDVTVTSDTFNSINELEGTAGLVEKLQLQRRRRALEAIKCITGLQIPENIDVLDLAVTAALACKNCKKLCHDYSGSAVGDILGHSCFSASGLEEHDIDYQNEPDYDALVTAIFRREPWSTNHMTVRVDLIKHIIKRLGEDPATVTANTMDQKTARLLCRSRSCTGNNAHAILSWRAAIKHFDDYNHNFERKLDYDLVVADPEETRQIVPLETQYLNHIRLQSSMPWYCAHCPHKRWSGSKVLVQEHLQKRHDIKTASSGDIIPHGSLLCPTRDFWLIDYKALDNPSREVKRLLSCSHETSREGFAWAAVGKLRSL</sequence>
<reference evidence="3 4" key="1">
    <citation type="submission" date="2022-09" db="EMBL/GenBank/DDBJ databases">
        <authorList>
            <person name="Palmer J.M."/>
        </authorList>
    </citation>
    <scope>NUCLEOTIDE SEQUENCE [LARGE SCALE GENOMIC DNA]</scope>
    <source>
        <strain evidence="3 4">DSM 7382</strain>
    </source>
</reference>
<gene>
    <name evidence="3" type="ORF">QCA50_009508</name>
</gene>